<comment type="caution">
    <text evidence="1">The sequence shown here is derived from an EMBL/GenBank/DDBJ whole genome shotgun (WGS) entry which is preliminary data.</text>
</comment>
<proteinExistence type="predicted"/>
<dbReference type="AlphaFoldDB" id="A0A3L6Q1Y2"/>
<dbReference type="EMBL" id="PQIB02000014">
    <property type="protein sequence ID" value="RLM69982.1"/>
    <property type="molecule type" value="Genomic_DNA"/>
</dbReference>
<gene>
    <name evidence="1" type="ORF">C2845_PM17G02270</name>
</gene>
<protein>
    <submittedName>
        <fullName evidence="1">Gypsy-type retrotransposon</fullName>
    </submittedName>
</protein>
<keyword evidence="2" id="KW-1185">Reference proteome</keyword>
<evidence type="ECO:0000313" key="1">
    <source>
        <dbReference type="EMBL" id="RLM69982.1"/>
    </source>
</evidence>
<reference evidence="2" key="1">
    <citation type="journal article" date="2019" name="Nat. Commun.">
        <title>The genome of broomcorn millet.</title>
        <authorList>
            <person name="Zou C."/>
            <person name="Miki D."/>
            <person name="Li D."/>
            <person name="Tang Q."/>
            <person name="Xiao L."/>
            <person name="Rajput S."/>
            <person name="Deng P."/>
            <person name="Jia W."/>
            <person name="Huang R."/>
            <person name="Zhang M."/>
            <person name="Sun Y."/>
            <person name="Hu J."/>
            <person name="Fu X."/>
            <person name="Schnable P.S."/>
            <person name="Li F."/>
            <person name="Zhang H."/>
            <person name="Feng B."/>
            <person name="Zhu X."/>
            <person name="Liu R."/>
            <person name="Schnable J.C."/>
            <person name="Zhu J.-K."/>
            <person name="Zhang H."/>
        </authorList>
    </citation>
    <scope>NUCLEOTIDE SEQUENCE [LARGE SCALE GENOMIC DNA]</scope>
</reference>
<accession>A0A3L6Q1Y2</accession>
<sequence>MVGGAVLQFKQGKGKEYNDYKIPTNHSGWKELWFYIGNHEPALPERTPGKVQQCRECNENLSPSQMVQLNELLVLITALKEMGVTRASVMLSFFKRRIQSLQKRVRLGFDYLEILSPEAAISRAQRVLLDVITVPYVLKLFSVSNSSKEGHTAL</sequence>
<dbReference type="PANTHER" id="PTHR33026:SF7">
    <property type="entry name" value="OS03G0100275 PROTEIN"/>
    <property type="match status" value="1"/>
</dbReference>
<dbReference type="PANTHER" id="PTHR33026">
    <property type="entry name" value="OS06G0360600 PROTEIN"/>
    <property type="match status" value="1"/>
</dbReference>
<dbReference type="Proteomes" id="UP000275267">
    <property type="component" value="Unassembled WGS sequence"/>
</dbReference>
<organism evidence="1 2">
    <name type="scientific">Panicum miliaceum</name>
    <name type="common">Proso millet</name>
    <name type="synonym">Broomcorn millet</name>
    <dbReference type="NCBI Taxonomy" id="4540"/>
    <lineage>
        <taxon>Eukaryota</taxon>
        <taxon>Viridiplantae</taxon>
        <taxon>Streptophyta</taxon>
        <taxon>Embryophyta</taxon>
        <taxon>Tracheophyta</taxon>
        <taxon>Spermatophyta</taxon>
        <taxon>Magnoliopsida</taxon>
        <taxon>Liliopsida</taxon>
        <taxon>Poales</taxon>
        <taxon>Poaceae</taxon>
        <taxon>PACMAD clade</taxon>
        <taxon>Panicoideae</taxon>
        <taxon>Panicodae</taxon>
        <taxon>Paniceae</taxon>
        <taxon>Panicinae</taxon>
        <taxon>Panicum</taxon>
        <taxon>Panicum sect. Panicum</taxon>
    </lineage>
</organism>
<evidence type="ECO:0000313" key="2">
    <source>
        <dbReference type="Proteomes" id="UP000275267"/>
    </source>
</evidence>
<name>A0A3L6Q1Y2_PANMI</name>